<feature type="compositionally biased region" description="Basic residues" evidence="7">
    <location>
        <begin position="619"/>
        <end position="628"/>
    </location>
</feature>
<keyword evidence="1" id="KW-0245">EGF-like domain</keyword>
<keyword evidence="5" id="KW-0325">Glycoprotein</keyword>
<dbReference type="InterPro" id="IPR000742">
    <property type="entry name" value="EGF"/>
</dbReference>
<feature type="chain" id="PRO_5039887610" evidence="8">
    <location>
        <begin position="27"/>
        <end position="712"/>
    </location>
</feature>
<accession>A0A9J7M2A5</accession>
<dbReference type="InterPro" id="IPR050778">
    <property type="entry name" value="Cueball_EGF_LRP_Nidogen"/>
</dbReference>
<dbReference type="AlphaFoldDB" id="A0A9J7M2A5"/>
<evidence type="ECO:0000256" key="8">
    <source>
        <dbReference type="SAM" id="SignalP"/>
    </source>
</evidence>
<dbReference type="Gene3D" id="2.120.10.30">
    <property type="entry name" value="TolB, C-terminal domain"/>
    <property type="match status" value="2"/>
</dbReference>
<dbReference type="SUPFAM" id="SSF57196">
    <property type="entry name" value="EGF/Laminin"/>
    <property type="match status" value="1"/>
</dbReference>
<evidence type="ECO:0000313" key="11">
    <source>
        <dbReference type="RefSeq" id="XP_035692678.1"/>
    </source>
</evidence>
<sequence>MKTTFVMSLLGVKLLCLLSLCQVTSGTSVDSILLADLLNKAIYKVNPTTGSNETLPFGPLSNPVAVDYDATSGYVYWTDVAEHRIQRAYLNGTGMEAIVTSNAITADGLALDIPGGNVYWTDTDRNAISVARMDGKHFRNVLSTQLDQPRAIVLDPENGYMYWTDWGAQAKIERAAMDGTGRATLVNAELLWPNGLTLDKSAQRLYWCDGRTYKIESSDLNGYDRRLFFYQHPLHFFGIAVDDTHLYWTAWNVRSIIRSSKTNGVHDYIGSGFSRPGGIHLMKSGQDQTVSNACSNQNGGCQHLCLARPGGRTCACQNGWRLQDDDVTCQQLVLAEPSIVWIRRDQVTNINIVEMLPGNSTTIRDGIGSTLTTKHIFSVNPPSALTALDFDVRNQQMFWANAGLKAIHKVDFLNDASATTILRGTSSAIQGLAVDWLNQNLYYTDAYYNWIGLFNTNSSHRHVVVQTGLDRPQGIAVHPSRGQMFWSDWGLEPKIERATLSGQARTVLVSNNIQRPHGMVIDYVRNRLYWADSGVDIIGSLDLDSGTQSVYRYSPGTSFFDIAFDGIGILATDQSGNELHVIVEGEDVIEAQLPAEPHGVGFYHESRQQWQQSPTRGNSPRKGRHKGHAVSSSSTRGLPSQVLHTRGTLAVFRYYTRELPSPRPTQGALCLHERASPTPQWCSSIKSDTRGSSSPALWSFSPDLTHGDTGPS</sequence>
<dbReference type="PANTHER" id="PTHR46513">
    <property type="entry name" value="VITELLOGENIN RECEPTOR-LIKE PROTEIN-RELATED-RELATED"/>
    <property type="match status" value="1"/>
</dbReference>
<protein>
    <submittedName>
        <fullName evidence="11">Low-density lipoprotein receptor-related protein 4-like</fullName>
    </submittedName>
</protein>
<dbReference type="Pfam" id="PF00058">
    <property type="entry name" value="Ldl_recept_b"/>
    <property type="match status" value="4"/>
</dbReference>
<keyword evidence="3" id="KW-0677">Repeat</keyword>
<proteinExistence type="predicted"/>
<feature type="repeat" description="LDL-receptor class B" evidence="6">
    <location>
        <begin position="73"/>
        <end position="115"/>
    </location>
</feature>
<feature type="repeat" description="LDL-receptor class B" evidence="6">
    <location>
        <begin position="159"/>
        <end position="202"/>
    </location>
</feature>
<feature type="region of interest" description="Disordered" evidence="7">
    <location>
        <begin position="606"/>
        <end position="640"/>
    </location>
</feature>
<reference evidence="11" key="2">
    <citation type="submission" date="2025-08" db="UniProtKB">
        <authorList>
            <consortium name="RefSeq"/>
        </authorList>
    </citation>
    <scope>IDENTIFICATION</scope>
    <source>
        <strain evidence="11">S238N-H82</strain>
        <tissue evidence="11">Testes</tissue>
    </source>
</reference>
<dbReference type="SMART" id="SM00181">
    <property type="entry name" value="EGF"/>
    <property type="match status" value="1"/>
</dbReference>
<evidence type="ECO:0000256" key="1">
    <source>
        <dbReference type="ARBA" id="ARBA00022536"/>
    </source>
</evidence>
<feature type="repeat" description="LDL-receptor class B" evidence="6">
    <location>
        <begin position="482"/>
        <end position="525"/>
    </location>
</feature>
<evidence type="ECO:0000256" key="3">
    <source>
        <dbReference type="ARBA" id="ARBA00022737"/>
    </source>
</evidence>
<dbReference type="OrthoDB" id="9990982at2759"/>
<gene>
    <name evidence="11" type="primary">LOC118427147</name>
</gene>
<dbReference type="KEGG" id="bfo:118427147"/>
<feature type="compositionally biased region" description="Polar residues" evidence="7">
    <location>
        <begin position="608"/>
        <end position="618"/>
    </location>
</feature>
<evidence type="ECO:0000259" key="9">
    <source>
        <dbReference type="SMART" id="SM00181"/>
    </source>
</evidence>
<dbReference type="FunFam" id="2.120.10.30:FF:000241">
    <property type="entry name" value="Low-density lipoprotein receptor-related protein 6"/>
    <property type="match status" value="1"/>
</dbReference>
<dbReference type="SUPFAM" id="SSF63825">
    <property type="entry name" value="YWTD domain"/>
    <property type="match status" value="2"/>
</dbReference>
<feature type="repeat" description="LDL-receptor class B" evidence="6">
    <location>
        <begin position="116"/>
        <end position="158"/>
    </location>
</feature>
<evidence type="ECO:0000256" key="6">
    <source>
        <dbReference type="PROSITE-ProRule" id="PRU00461"/>
    </source>
</evidence>
<reference evidence="10" key="1">
    <citation type="journal article" date="2020" name="Nat. Ecol. Evol.">
        <title>Deeply conserved synteny resolves early events in vertebrate evolution.</title>
        <authorList>
            <person name="Simakov O."/>
            <person name="Marletaz F."/>
            <person name="Yue J.X."/>
            <person name="O'Connell B."/>
            <person name="Jenkins J."/>
            <person name="Brandt A."/>
            <person name="Calef R."/>
            <person name="Tung C.H."/>
            <person name="Huang T.K."/>
            <person name="Schmutz J."/>
            <person name="Satoh N."/>
            <person name="Yu J.K."/>
            <person name="Putnam N.H."/>
            <person name="Green R.E."/>
            <person name="Rokhsar D.S."/>
        </authorList>
    </citation>
    <scope>NUCLEOTIDE SEQUENCE [LARGE SCALE GENOMIC DNA]</scope>
    <source>
        <strain evidence="10">S238N-H82</strain>
    </source>
</reference>
<evidence type="ECO:0000256" key="5">
    <source>
        <dbReference type="ARBA" id="ARBA00023180"/>
    </source>
</evidence>
<evidence type="ECO:0000256" key="2">
    <source>
        <dbReference type="ARBA" id="ARBA00022729"/>
    </source>
</evidence>
<dbReference type="InterPro" id="IPR011042">
    <property type="entry name" value="6-blade_b-propeller_TolB-like"/>
</dbReference>
<feature type="region of interest" description="Disordered" evidence="7">
    <location>
        <begin position="678"/>
        <end position="712"/>
    </location>
</feature>
<organism evidence="10 11">
    <name type="scientific">Branchiostoma floridae</name>
    <name type="common">Florida lancelet</name>
    <name type="synonym">Amphioxus</name>
    <dbReference type="NCBI Taxonomy" id="7739"/>
    <lineage>
        <taxon>Eukaryota</taxon>
        <taxon>Metazoa</taxon>
        <taxon>Chordata</taxon>
        <taxon>Cephalochordata</taxon>
        <taxon>Leptocardii</taxon>
        <taxon>Amphioxiformes</taxon>
        <taxon>Branchiostomatidae</taxon>
        <taxon>Branchiostoma</taxon>
    </lineage>
</organism>
<keyword evidence="4" id="KW-1015">Disulfide bond</keyword>
<feature type="signal peptide" evidence="8">
    <location>
        <begin position="1"/>
        <end position="26"/>
    </location>
</feature>
<evidence type="ECO:0000313" key="10">
    <source>
        <dbReference type="Proteomes" id="UP000001554"/>
    </source>
</evidence>
<feature type="repeat" description="LDL-receptor class B" evidence="6">
    <location>
        <begin position="203"/>
        <end position="245"/>
    </location>
</feature>
<dbReference type="Proteomes" id="UP000001554">
    <property type="component" value="Chromosome 12"/>
</dbReference>
<dbReference type="RefSeq" id="XP_035692678.1">
    <property type="nucleotide sequence ID" value="XM_035836785.1"/>
</dbReference>
<feature type="repeat" description="LDL-receptor class B" evidence="6">
    <location>
        <begin position="439"/>
        <end position="481"/>
    </location>
</feature>
<dbReference type="OMA" id="TERILYW"/>
<dbReference type="PROSITE" id="PS51120">
    <property type="entry name" value="LDLRB"/>
    <property type="match status" value="6"/>
</dbReference>
<feature type="domain" description="EGF-like" evidence="9">
    <location>
        <begin position="293"/>
        <end position="330"/>
    </location>
</feature>
<dbReference type="FunFam" id="2.120.10.30:FF:000132">
    <property type="entry name" value="Uncharacterized protein"/>
    <property type="match status" value="1"/>
</dbReference>
<dbReference type="Pfam" id="PF14670">
    <property type="entry name" value="FXa_inhibition"/>
    <property type="match status" value="1"/>
</dbReference>
<dbReference type="GeneID" id="118427147"/>
<dbReference type="SMART" id="SM00135">
    <property type="entry name" value="LY"/>
    <property type="match status" value="9"/>
</dbReference>
<dbReference type="PANTHER" id="PTHR46513:SF44">
    <property type="entry name" value="LDL RECEPTOR RELATED PROTEIN 4"/>
    <property type="match status" value="1"/>
</dbReference>
<evidence type="ECO:0000256" key="4">
    <source>
        <dbReference type="ARBA" id="ARBA00023157"/>
    </source>
</evidence>
<keyword evidence="2 8" id="KW-0732">Signal</keyword>
<feature type="compositionally biased region" description="Polar residues" evidence="7">
    <location>
        <begin position="678"/>
        <end position="696"/>
    </location>
</feature>
<keyword evidence="10" id="KW-1185">Reference proteome</keyword>
<name>A0A9J7M2A5_BRAFL</name>
<evidence type="ECO:0000256" key="7">
    <source>
        <dbReference type="SAM" id="MobiDB-lite"/>
    </source>
</evidence>
<dbReference type="InterPro" id="IPR000033">
    <property type="entry name" value="LDLR_classB_rpt"/>
</dbReference>